<evidence type="ECO:0000313" key="2">
    <source>
        <dbReference type="EMBL" id="KAJ7019397.1"/>
    </source>
</evidence>
<evidence type="ECO:0000313" key="3">
    <source>
        <dbReference type="Proteomes" id="UP001218188"/>
    </source>
</evidence>
<protein>
    <recommendedName>
        <fullName evidence="4">Secreted protein</fullName>
    </recommendedName>
</protein>
<keyword evidence="1" id="KW-0732">Signal</keyword>
<reference evidence="2" key="1">
    <citation type="submission" date="2023-03" db="EMBL/GenBank/DDBJ databases">
        <title>Massive genome expansion in bonnet fungi (Mycena s.s.) driven by repeated elements and novel gene families across ecological guilds.</title>
        <authorList>
            <consortium name="Lawrence Berkeley National Laboratory"/>
            <person name="Harder C.B."/>
            <person name="Miyauchi S."/>
            <person name="Viragh M."/>
            <person name="Kuo A."/>
            <person name="Thoen E."/>
            <person name="Andreopoulos B."/>
            <person name="Lu D."/>
            <person name="Skrede I."/>
            <person name="Drula E."/>
            <person name="Henrissat B."/>
            <person name="Morin E."/>
            <person name="Kohler A."/>
            <person name="Barry K."/>
            <person name="LaButti K."/>
            <person name="Morin E."/>
            <person name="Salamov A."/>
            <person name="Lipzen A."/>
            <person name="Mereny Z."/>
            <person name="Hegedus B."/>
            <person name="Baldrian P."/>
            <person name="Stursova M."/>
            <person name="Weitz H."/>
            <person name="Taylor A."/>
            <person name="Grigoriev I.V."/>
            <person name="Nagy L.G."/>
            <person name="Martin F."/>
            <person name="Kauserud H."/>
        </authorList>
    </citation>
    <scope>NUCLEOTIDE SEQUENCE</scope>
    <source>
        <strain evidence="2">CBHHK200</strain>
    </source>
</reference>
<comment type="caution">
    <text evidence="2">The sequence shown here is derived from an EMBL/GenBank/DDBJ whole genome shotgun (WGS) entry which is preliminary data.</text>
</comment>
<name>A0AAD6S2J7_9AGAR</name>
<dbReference type="Proteomes" id="UP001218188">
    <property type="component" value="Unassembled WGS sequence"/>
</dbReference>
<keyword evidence="3" id="KW-1185">Reference proteome</keyword>
<evidence type="ECO:0000256" key="1">
    <source>
        <dbReference type="SAM" id="SignalP"/>
    </source>
</evidence>
<evidence type="ECO:0008006" key="4">
    <source>
        <dbReference type="Google" id="ProtNLM"/>
    </source>
</evidence>
<feature type="chain" id="PRO_5042283312" description="Secreted protein" evidence="1">
    <location>
        <begin position="20"/>
        <end position="86"/>
    </location>
</feature>
<dbReference type="EMBL" id="JARJCM010000295">
    <property type="protein sequence ID" value="KAJ7019397.1"/>
    <property type="molecule type" value="Genomic_DNA"/>
</dbReference>
<sequence length="86" mass="9187">MHQLQILLLFSLACFAGSGLNTQQSNTLPLCGVLETVGRKLGESQNFFLKTLAVDLDPVVPFSDCFLPTSMGPNSVPGLYLSVSPT</sequence>
<feature type="signal peptide" evidence="1">
    <location>
        <begin position="1"/>
        <end position="19"/>
    </location>
</feature>
<accession>A0AAD6S2J7</accession>
<dbReference type="AlphaFoldDB" id="A0AAD6S2J7"/>
<organism evidence="2 3">
    <name type="scientific">Mycena alexandri</name>
    <dbReference type="NCBI Taxonomy" id="1745969"/>
    <lineage>
        <taxon>Eukaryota</taxon>
        <taxon>Fungi</taxon>
        <taxon>Dikarya</taxon>
        <taxon>Basidiomycota</taxon>
        <taxon>Agaricomycotina</taxon>
        <taxon>Agaricomycetes</taxon>
        <taxon>Agaricomycetidae</taxon>
        <taxon>Agaricales</taxon>
        <taxon>Marasmiineae</taxon>
        <taxon>Mycenaceae</taxon>
        <taxon>Mycena</taxon>
    </lineage>
</organism>
<proteinExistence type="predicted"/>
<gene>
    <name evidence="2" type="ORF">C8F04DRAFT_1147755</name>
</gene>